<dbReference type="RefSeq" id="WP_067322411.1">
    <property type="nucleotide sequence ID" value="NZ_CBCRWS010000009.1"/>
</dbReference>
<accession>A0A7Z0TBU1</accession>
<keyword evidence="3" id="KW-1185">Reference proteome</keyword>
<name>A0A7Z0TBU1_9FUSO</name>
<protein>
    <submittedName>
        <fullName evidence="2">Uncharacterized protein</fullName>
    </submittedName>
</protein>
<reference evidence="2 3" key="1">
    <citation type="submission" date="2020-05" db="EMBL/GenBank/DDBJ databases">
        <title>Streptobacillus felis strain LHL191014123.</title>
        <authorList>
            <person name="Fawzy A."/>
            <person name="Rau J."/>
            <person name="Risse K."/>
            <person name="Schauerte N."/>
            <person name="Geiger C."/>
            <person name="Blom J."/>
            <person name="Imirzalioglu C."/>
            <person name="Falgenhauer J."/>
            <person name="Bach A."/>
            <person name="Herden C."/>
            <person name="Eisenberg T."/>
        </authorList>
    </citation>
    <scope>NUCLEOTIDE SEQUENCE [LARGE SCALE GENOMIC DNA]</scope>
    <source>
        <strain evidence="2 3">LHL191014123</strain>
    </source>
</reference>
<dbReference type="EMBL" id="JABMKT010000009">
    <property type="protein sequence ID" value="NYV27728.1"/>
    <property type="molecule type" value="Genomic_DNA"/>
</dbReference>
<dbReference type="OrthoDB" id="95459at2"/>
<dbReference type="Pfam" id="PF19659">
    <property type="entry name" value="DUF6162"/>
    <property type="match status" value="1"/>
</dbReference>
<comment type="caution">
    <text evidence="2">The sequence shown here is derived from an EMBL/GenBank/DDBJ whole genome shotgun (WGS) entry which is preliminary data.</text>
</comment>
<evidence type="ECO:0000256" key="1">
    <source>
        <dbReference type="SAM" id="Phobius"/>
    </source>
</evidence>
<dbReference type="Proteomes" id="UP000526184">
    <property type="component" value="Unassembled WGS sequence"/>
</dbReference>
<sequence>MKTEYIKPQNNKKESMYILISILILISISILLINFTKSREEIVTTSEKEISSFESFSPEENGIYSDLYNFSTNLEFFAVENGYPTIDALEDENTYPFVKDDLWGKRGKISWELIKSDKHTYYLGKSNDKSIGNFLLDSKIENGEVENVIKYYKGELIGSDIEDISNKFLKVKSLTGEDLNKGE</sequence>
<keyword evidence="1" id="KW-0472">Membrane</keyword>
<dbReference type="InterPro" id="IPR046160">
    <property type="entry name" value="DUF6162"/>
</dbReference>
<evidence type="ECO:0000313" key="3">
    <source>
        <dbReference type="Proteomes" id="UP000526184"/>
    </source>
</evidence>
<feature type="transmembrane region" description="Helical" evidence="1">
    <location>
        <begin position="16"/>
        <end position="35"/>
    </location>
</feature>
<organism evidence="2 3">
    <name type="scientific">Streptobacillus felis</name>
    <dbReference type="NCBI Taxonomy" id="1384509"/>
    <lineage>
        <taxon>Bacteria</taxon>
        <taxon>Fusobacteriati</taxon>
        <taxon>Fusobacteriota</taxon>
        <taxon>Fusobacteriia</taxon>
        <taxon>Fusobacteriales</taxon>
        <taxon>Leptotrichiaceae</taxon>
        <taxon>Streptobacillus</taxon>
    </lineage>
</organism>
<keyword evidence="1" id="KW-1133">Transmembrane helix</keyword>
<proteinExistence type="predicted"/>
<gene>
    <name evidence="2" type="ORF">HP397_02650</name>
</gene>
<dbReference type="AlphaFoldDB" id="A0A7Z0TBU1"/>
<keyword evidence="1" id="KW-0812">Transmembrane</keyword>
<evidence type="ECO:0000313" key="2">
    <source>
        <dbReference type="EMBL" id="NYV27728.1"/>
    </source>
</evidence>